<keyword evidence="1" id="KW-0547">Nucleotide-binding</keyword>
<dbReference type="InterPro" id="IPR029000">
    <property type="entry name" value="Cyclophilin-like_dom_sf"/>
</dbReference>
<dbReference type="GO" id="GO:0005524">
    <property type="term" value="F:ATP binding"/>
    <property type="evidence" value="ECO:0007669"/>
    <property type="project" value="UniProtKB-KW"/>
</dbReference>
<dbReference type="PANTHER" id="PTHR43309">
    <property type="entry name" value="5-OXOPROLINASE SUBUNIT C"/>
    <property type="match status" value="1"/>
</dbReference>
<evidence type="ECO:0000313" key="6">
    <source>
        <dbReference type="Proteomes" id="UP000265816"/>
    </source>
</evidence>
<feature type="domain" description="Carboxyltransferase" evidence="4">
    <location>
        <begin position="24"/>
        <end position="316"/>
    </location>
</feature>
<name>A0A398AXW4_9BACI</name>
<reference evidence="5 6" key="1">
    <citation type="submission" date="2018-08" db="EMBL/GenBank/DDBJ databases">
        <title>Bacillus jemisoniae sp. nov., Bacillus chryseoplanitiae sp. nov., Bacillus resnikiae sp. nov., and Bacillus frankliniae sp. nov., isolated from Viking spacecraft and associated surfaces.</title>
        <authorList>
            <person name="Seuylemezian A."/>
            <person name="Vaishampayan P."/>
        </authorList>
    </citation>
    <scope>NUCLEOTIDE SEQUENCE [LARGE SCALE GENOMIC DNA]</scope>
    <source>
        <strain evidence="5 6">JJ-247</strain>
    </source>
</reference>
<dbReference type="InterPro" id="IPR003778">
    <property type="entry name" value="CT_A_B"/>
</dbReference>
<evidence type="ECO:0000256" key="1">
    <source>
        <dbReference type="ARBA" id="ARBA00022741"/>
    </source>
</evidence>
<dbReference type="EMBL" id="QWVT01000037">
    <property type="protein sequence ID" value="RID82482.1"/>
    <property type="molecule type" value="Genomic_DNA"/>
</dbReference>
<evidence type="ECO:0000256" key="2">
    <source>
        <dbReference type="ARBA" id="ARBA00022801"/>
    </source>
</evidence>
<dbReference type="AlphaFoldDB" id="A0A398AXW4"/>
<dbReference type="GO" id="GO:0016787">
    <property type="term" value="F:hydrolase activity"/>
    <property type="evidence" value="ECO:0007669"/>
    <property type="project" value="UniProtKB-KW"/>
</dbReference>
<dbReference type="Pfam" id="PF02626">
    <property type="entry name" value="CT_A_B"/>
    <property type="match status" value="1"/>
</dbReference>
<evidence type="ECO:0000256" key="3">
    <source>
        <dbReference type="ARBA" id="ARBA00022840"/>
    </source>
</evidence>
<dbReference type="SUPFAM" id="SSF50891">
    <property type="entry name" value="Cyclophilin-like"/>
    <property type="match status" value="1"/>
</dbReference>
<gene>
    <name evidence="5" type="ORF">D1970_18940</name>
</gene>
<keyword evidence="6" id="KW-1185">Reference proteome</keyword>
<evidence type="ECO:0000259" key="4">
    <source>
        <dbReference type="SMART" id="SM00797"/>
    </source>
</evidence>
<dbReference type="NCBIfam" id="TIGR00724">
    <property type="entry name" value="urea_amlyse_rel"/>
    <property type="match status" value="1"/>
</dbReference>
<dbReference type="RefSeq" id="WP_119114420.1">
    <property type="nucleotide sequence ID" value="NZ_CBCSEO010000012.1"/>
</dbReference>
<dbReference type="GO" id="GO:0016740">
    <property type="term" value="F:transferase activity"/>
    <property type="evidence" value="ECO:0007669"/>
    <property type="project" value="UniProtKB-KW"/>
</dbReference>
<dbReference type="Proteomes" id="UP000265816">
    <property type="component" value="Unassembled WGS sequence"/>
</dbReference>
<dbReference type="SMART" id="SM00797">
    <property type="entry name" value="AHS2"/>
    <property type="match status" value="1"/>
</dbReference>
<evidence type="ECO:0000313" key="5">
    <source>
        <dbReference type="EMBL" id="RID82482.1"/>
    </source>
</evidence>
<organism evidence="5 6">
    <name type="scientific">Mesobacillus zeae</name>
    <dbReference type="NCBI Taxonomy" id="1917180"/>
    <lineage>
        <taxon>Bacteria</taxon>
        <taxon>Bacillati</taxon>
        <taxon>Bacillota</taxon>
        <taxon>Bacilli</taxon>
        <taxon>Bacillales</taxon>
        <taxon>Bacillaceae</taxon>
        <taxon>Mesobacillus</taxon>
    </lineage>
</organism>
<proteinExistence type="predicted"/>
<accession>A0A398AXW4</accession>
<dbReference type="OrthoDB" id="9782422at2"/>
<keyword evidence="2" id="KW-0378">Hydrolase</keyword>
<comment type="caution">
    <text evidence="5">The sequence shown here is derived from an EMBL/GenBank/DDBJ whole genome shotgun (WGS) entry which is preliminary data.</text>
</comment>
<dbReference type="Gene3D" id="2.40.100.10">
    <property type="entry name" value="Cyclophilin-like"/>
    <property type="match status" value="1"/>
</dbReference>
<dbReference type="PANTHER" id="PTHR43309:SF5">
    <property type="entry name" value="5-OXOPROLINASE SUBUNIT C"/>
    <property type="match status" value="1"/>
</dbReference>
<protein>
    <submittedName>
        <fullName evidence="5">Biotin-dependent carboxyltransferase</fullName>
    </submittedName>
</protein>
<keyword evidence="3" id="KW-0067">ATP-binding</keyword>
<sequence length="336" mass="37406">MSMEVIHPGLLTSIQDFGRFGNQKYGVIVNGAMDTLSHRVANLLVGNAEKMGTIEMNMQGAAFRFHSDAFIAITGAEMNATIDGAPVPMWRPIFVYKDAELKFGFSQKGNRTYISVAGGFNIPKEMGSESTYLLAEIGGYKGRKLQEGDFLSFRKSVPAPDSMNPKHSPHFTAADWSVSSEYHPVLRMDEPIRVIRGKEFGWFDSHSQQAFFQESFNITPQSDRMGYRLDGHLLSLQNPAELISEAVTFGTIQVPAEGNPIILMADRQTTGGYPKIGQVISVDLPVLAQKKPGETIMFREVSHAEAEKQYILREKAVLQLKRGLAMFHQLDHHPID</sequence>
<dbReference type="InterPro" id="IPR052708">
    <property type="entry name" value="PxpC"/>
</dbReference>
<keyword evidence="5" id="KW-0808">Transferase</keyword>